<sequence length="62" mass="7321">MPLANDNVQSMDSCFKDMDQDYFLDKDNGVQQQQKILKENYWNFAMNVNTSFLLAKCNNETY</sequence>
<dbReference type="AlphaFoldDB" id="A0A922HLS2"/>
<keyword evidence="2" id="KW-1185">Reference proteome</keyword>
<organism evidence="1 2">
    <name type="scientific">Dermatophagoides farinae</name>
    <name type="common">American house dust mite</name>
    <dbReference type="NCBI Taxonomy" id="6954"/>
    <lineage>
        <taxon>Eukaryota</taxon>
        <taxon>Metazoa</taxon>
        <taxon>Ecdysozoa</taxon>
        <taxon>Arthropoda</taxon>
        <taxon>Chelicerata</taxon>
        <taxon>Arachnida</taxon>
        <taxon>Acari</taxon>
        <taxon>Acariformes</taxon>
        <taxon>Sarcoptiformes</taxon>
        <taxon>Astigmata</taxon>
        <taxon>Psoroptidia</taxon>
        <taxon>Analgoidea</taxon>
        <taxon>Pyroglyphidae</taxon>
        <taxon>Dermatophagoidinae</taxon>
        <taxon>Dermatophagoides</taxon>
    </lineage>
</organism>
<evidence type="ECO:0000313" key="2">
    <source>
        <dbReference type="Proteomes" id="UP000790347"/>
    </source>
</evidence>
<dbReference type="Proteomes" id="UP000790347">
    <property type="component" value="Unassembled WGS sequence"/>
</dbReference>
<name>A0A922HLS2_DERFA</name>
<gene>
    <name evidence="1" type="ORF">DERF_013345</name>
</gene>
<proteinExistence type="predicted"/>
<dbReference type="EMBL" id="ASGP02000007">
    <property type="protein sequence ID" value="KAH9497349.1"/>
    <property type="molecule type" value="Genomic_DNA"/>
</dbReference>
<evidence type="ECO:0000313" key="1">
    <source>
        <dbReference type="EMBL" id="KAH9497349.1"/>
    </source>
</evidence>
<reference evidence="1" key="2">
    <citation type="journal article" date="2022" name="Res Sq">
        <title>Comparative Genomics Reveals Insights into the Divergent Evolution of Astigmatic Mites and Household Pest Adaptations.</title>
        <authorList>
            <person name="Xiong Q."/>
            <person name="Wan A.T.-Y."/>
            <person name="Liu X.-Y."/>
            <person name="Fung C.S.-H."/>
            <person name="Xiao X."/>
            <person name="Malainual N."/>
            <person name="Hou J."/>
            <person name="Wang L."/>
            <person name="Wang M."/>
            <person name="Yang K."/>
            <person name="Cui Y."/>
            <person name="Leung E."/>
            <person name="Nong W."/>
            <person name="Shin S.-K."/>
            <person name="Au S."/>
            <person name="Jeong K.Y."/>
            <person name="Chew F.T."/>
            <person name="Hui J."/>
            <person name="Leung T.F."/>
            <person name="Tungtrongchitr A."/>
            <person name="Zhong N."/>
            <person name="Liu Z."/>
            <person name="Tsui S."/>
        </authorList>
    </citation>
    <scope>NUCLEOTIDE SEQUENCE</scope>
    <source>
        <strain evidence="1">Derf</strain>
        <tissue evidence="1">Whole organism</tissue>
    </source>
</reference>
<accession>A0A922HLS2</accession>
<protein>
    <submittedName>
        <fullName evidence="1">Uncharacterized protein</fullName>
    </submittedName>
</protein>
<comment type="caution">
    <text evidence="1">The sequence shown here is derived from an EMBL/GenBank/DDBJ whole genome shotgun (WGS) entry which is preliminary data.</text>
</comment>
<reference evidence="1" key="1">
    <citation type="submission" date="2013-05" db="EMBL/GenBank/DDBJ databases">
        <authorList>
            <person name="Yim A.K.Y."/>
            <person name="Chan T.F."/>
            <person name="Ji K.M."/>
            <person name="Liu X.Y."/>
            <person name="Zhou J.W."/>
            <person name="Li R.Q."/>
            <person name="Yang K.Y."/>
            <person name="Li J."/>
            <person name="Li M."/>
            <person name="Law P.T.W."/>
            <person name="Wu Y.L."/>
            <person name="Cai Z.L."/>
            <person name="Qin H."/>
            <person name="Bao Y."/>
            <person name="Leung R.K.K."/>
            <person name="Ng P.K.S."/>
            <person name="Zou J."/>
            <person name="Zhong X.J."/>
            <person name="Ran P.X."/>
            <person name="Zhong N.S."/>
            <person name="Liu Z.G."/>
            <person name="Tsui S.K.W."/>
        </authorList>
    </citation>
    <scope>NUCLEOTIDE SEQUENCE</scope>
    <source>
        <strain evidence="1">Derf</strain>
        <tissue evidence="1">Whole organism</tissue>
    </source>
</reference>